<evidence type="ECO:0000256" key="1">
    <source>
        <dbReference type="ARBA" id="ARBA00009437"/>
    </source>
</evidence>
<dbReference type="InterPro" id="IPR036390">
    <property type="entry name" value="WH_DNA-bd_sf"/>
</dbReference>
<accession>A0ABT2AQH2</accession>
<gene>
    <name evidence="6" type="ORF">NX780_19110</name>
</gene>
<dbReference type="InterPro" id="IPR000847">
    <property type="entry name" value="LysR_HTH_N"/>
</dbReference>
<dbReference type="InterPro" id="IPR005119">
    <property type="entry name" value="LysR_subst-bd"/>
</dbReference>
<dbReference type="SUPFAM" id="SSF53850">
    <property type="entry name" value="Periplasmic binding protein-like II"/>
    <property type="match status" value="1"/>
</dbReference>
<dbReference type="SUPFAM" id="SSF46785">
    <property type="entry name" value="Winged helix' DNA-binding domain"/>
    <property type="match status" value="1"/>
</dbReference>
<dbReference type="PANTHER" id="PTHR30126">
    <property type="entry name" value="HTH-TYPE TRANSCRIPTIONAL REGULATOR"/>
    <property type="match status" value="1"/>
</dbReference>
<dbReference type="EMBL" id="JANUHA010000015">
    <property type="protein sequence ID" value="MCS0598459.1"/>
    <property type="molecule type" value="Genomic_DNA"/>
</dbReference>
<keyword evidence="4" id="KW-0804">Transcription</keyword>
<keyword evidence="2" id="KW-0805">Transcription regulation</keyword>
<comment type="similarity">
    <text evidence="1">Belongs to the LysR transcriptional regulatory family.</text>
</comment>
<reference evidence="6 7" key="1">
    <citation type="submission" date="2022-08" db="EMBL/GenBank/DDBJ databases">
        <title>Reclassification of Massilia species as members of the genera Telluria, Duganella, Pseudoduganella, Mokoshia gen. nov. and Zemynaea gen. nov. using orthogonal and non-orthogonal genome-based approaches.</title>
        <authorList>
            <person name="Bowman J.P."/>
        </authorList>
    </citation>
    <scope>NUCLEOTIDE SEQUENCE [LARGE SCALE GENOMIC DNA]</scope>
    <source>
        <strain evidence="6 7">JCM 31661</strain>
    </source>
</reference>
<dbReference type="InterPro" id="IPR036388">
    <property type="entry name" value="WH-like_DNA-bd_sf"/>
</dbReference>
<name>A0ABT2AQH2_9BURK</name>
<keyword evidence="3" id="KW-0238">DNA-binding</keyword>
<evidence type="ECO:0000259" key="5">
    <source>
        <dbReference type="PROSITE" id="PS50931"/>
    </source>
</evidence>
<protein>
    <submittedName>
        <fullName evidence="6">LysR family transcriptional regulator</fullName>
    </submittedName>
</protein>
<organism evidence="6 7">
    <name type="scientific">Massilia agri</name>
    <dbReference type="NCBI Taxonomy" id="1886785"/>
    <lineage>
        <taxon>Bacteria</taxon>
        <taxon>Pseudomonadati</taxon>
        <taxon>Pseudomonadota</taxon>
        <taxon>Betaproteobacteria</taxon>
        <taxon>Burkholderiales</taxon>
        <taxon>Oxalobacteraceae</taxon>
        <taxon>Telluria group</taxon>
        <taxon>Massilia</taxon>
    </lineage>
</organism>
<feature type="domain" description="HTH lysR-type" evidence="5">
    <location>
        <begin position="3"/>
        <end position="60"/>
    </location>
</feature>
<dbReference type="Gene3D" id="3.40.190.290">
    <property type="match status" value="1"/>
</dbReference>
<dbReference type="Proteomes" id="UP001206572">
    <property type="component" value="Unassembled WGS sequence"/>
</dbReference>
<dbReference type="CDD" id="cd05466">
    <property type="entry name" value="PBP2_LTTR_substrate"/>
    <property type="match status" value="1"/>
</dbReference>
<evidence type="ECO:0000256" key="3">
    <source>
        <dbReference type="ARBA" id="ARBA00023125"/>
    </source>
</evidence>
<dbReference type="RefSeq" id="WP_258829470.1">
    <property type="nucleotide sequence ID" value="NZ_JANUHA010000015.1"/>
</dbReference>
<dbReference type="Pfam" id="PF00126">
    <property type="entry name" value="HTH_1"/>
    <property type="match status" value="1"/>
</dbReference>
<dbReference type="Gene3D" id="1.10.10.10">
    <property type="entry name" value="Winged helix-like DNA-binding domain superfamily/Winged helix DNA-binding domain"/>
    <property type="match status" value="1"/>
</dbReference>
<evidence type="ECO:0000256" key="4">
    <source>
        <dbReference type="ARBA" id="ARBA00023163"/>
    </source>
</evidence>
<dbReference type="PANTHER" id="PTHR30126:SF91">
    <property type="entry name" value="LYSR FAMILY TRANSCRIPTIONAL REGULATOR"/>
    <property type="match status" value="1"/>
</dbReference>
<evidence type="ECO:0000313" key="7">
    <source>
        <dbReference type="Proteomes" id="UP001206572"/>
    </source>
</evidence>
<proteinExistence type="inferred from homology"/>
<dbReference type="Pfam" id="PF03466">
    <property type="entry name" value="LysR_substrate"/>
    <property type="match status" value="1"/>
</dbReference>
<evidence type="ECO:0000313" key="6">
    <source>
        <dbReference type="EMBL" id="MCS0598459.1"/>
    </source>
</evidence>
<dbReference type="PROSITE" id="PS50931">
    <property type="entry name" value="HTH_LYSR"/>
    <property type="match status" value="1"/>
</dbReference>
<keyword evidence="7" id="KW-1185">Reference proteome</keyword>
<evidence type="ECO:0000256" key="2">
    <source>
        <dbReference type="ARBA" id="ARBA00023015"/>
    </source>
</evidence>
<comment type="caution">
    <text evidence="6">The sequence shown here is derived from an EMBL/GenBank/DDBJ whole genome shotgun (WGS) entry which is preliminary data.</text>
</comment>
<sequence>MAFTSDNITVFLAVLDQGSFSAAARVLGRVPSAVSMTIAQLEAELDLRLFDRGTREPTPTEAARALAPRARQLASQLRQLRADALALHAGLERRLTLAVAPELIAAPWTPALAALGREYPSLEIAIVSVPQPDALRLLHAGGADLALVFERERLDERESFLQLGSDVIVAVAAPGFLPRERQSTALRVEDMLELRQIAMTSRVAEPVDCRFILSRQVWKTDNQLATLNLVQSGLGWAVLPRALVQPVIAAGSLVEIAFENASRDTRLVIDIVWSRERPLGLAARRYLELIRESAANP</sequence>